<accession>A0A1T4YWR5</accession>
<gene>
    <name evidence="10" type="ORF">SAMN06295964_1213</name>
</gene>
<evidence type="ECO:0000256" key="1">
    <source>
        <dbReference type="ARBA" id="ARBA00004651"/>
    </source>
</evidence>
<dbReference type="InterPro" id="IPR052157">
    <property type="entry name" value="BCAA_transport_permease"/>
</dbReference>
<dbReference type="Pfam" id="PF02653">
    <property type="entry name" value="BPD_transp_2"/>
    <property type="match status" value="1"/>
</dbReference>
<dbReference type="GO" id="GO:0006865">
    <property type="term" value="P:amino acid transport"/>
    <property type="evidence" value="ECO:0007669"/>
    <property type="project" value="UniProtKB-KW"/>
</dbReference>
<comment type="similarity">
    <text evidence="8">Belongs to the binding-protein-dependent transport system permease family. LivHM subfamily.</text>
</comment>
<feature type="transmembrane region" description="Helical" evidence="9">
    <location>
        <begin position="101"/>
        <end position="120"/>
    </location>
</feature>
<dbReference type="Proteomes" id="UP000191040">
    <property type="component" value="Chromosome I"/>
</dbReference>
<feature type="transmembrane region" description="Helical" evidence="9">
    <location>
        <begin position="6"/>
        <end position="27"/>
    </location>
</feature>
<dbReference type="AlphaFoldDB" id="A0A1T4YWR5"/>
<dbReference type="PANTHER" id="PTHR11795:SF442">
    <property type="entry name" value="ABC TRANSPORTER ATP-BINDING PROTEIN"/>
    <property type="match status" value="1"/>
</dbReference>
<feature type="transmembrane region" description="Helical" evidence="9">
    <location>
        <begin position="264"/>
        <end position="285"/>
    </location>
</feature>
<evidence type="ECO:0000313" key="11">
    <source>
        <dbReference type="Proteomes" id="UP000191040"/>
    </source>
</evidence>
<dbReference type="GO" id="GO:0005886">
    <property type="term" value="C:plasma membrane"/>
    <property type="evidence" value="ECO:0007669"/>
    <property type="project" value="UniProtKB-SubCell"/>
</dbReference>
<keyword evidence="3" id="KW-1003">Cell membrane</keyword>
<protein>
    <submittedName>
        <fullName evidence="10">Amino acid/amide ABC transporter membrane protein 1, HAAT family</fullName>
    </submittedName>
</protein>
<dbReference type="PANTHER" id="PTHR11795">
    <property type="entry name" value="BRANCHED-CHAIN AMINO ACID TRANSPORT SYSTEM PERMEASE PROTEIN LIVH"/>
    <property type="match status" value="1"/>
</dbReference>
<dbReference type="CDD" id="cd06582">
    <property type="entry name" value="TM_PBP1_LivH_like"/>
    <property type="match status" value="1"/>
</dbReference>
<dbReference type="STRING" id="1736691.SAMN06295964_1213"/>
<keyword evidence="5" id="KW-0029">Amino-acid transport</keyword>
<proteinExistence type="inferred from homology"/>
<sequence length="298" mass="31382">MDTVLVLAFTGLGIGSLYFLLSSGLSLVFGLMNVLSLAHAAFLTVCAYASWLVVRETNGEDPTLGRLLLAIVLATLVGGLIALVTELVLLRPLYSRDHFDIVLVTLGLGFVLTALISGIWGHEERIIPLPDSLTSTTSIFGAPITNDRLMIIAVAVAVFLAIMLFLRHTRHGLIVRAGVENRDMVRALGIDVRHSFTLVFVLGGLLAGAGGALSGVYLRAISPATGEAFLIFAFIVLIIGGLGSVPGAFVAALGIGLIQQFANYYINGGAGDLLAVMLMALTVLVRPQGLFGREGRAV</sequence>
<evidence type="ECO:0000313" key="10">
    <source>
        <dbReference type="EMBL" id="SKB06176.1"/>
    </source>
</evidence>
<dbReference type="GO" id="GO:0022857">
    <property type="term" value="F:transmembrane transporter activity"/>
    <property type="evidence" value="ECO:0007669"/>
    <property type="project" value="InterPro"/>
</dbReference>
<dbReference type="EMBL" id="LT796768">
    <property type="protein sequence ID" value="SKB06176.1"/>
    <property type="molecule type" value="Genomic_DNA"/>
</dbReference>
<evidence type="ECO:0000256" key="7">
    <source>
        <dbReference type="ARBA" id="ARBA00023136"/>
    </source>
</evidence>
<reference evidence="11" key="1">
    <citation type="submission" date="2017-02" db="EMBL/GenBank/DDBJ databases">
        <authorList>
            <person name="Varghese N."/>
            <person name="Submissions S."/>
        </authorList>
    </citation>
    <scope>NUCLEOTIDE SEQUENCE [LARGE SCALE GENOMIC DNA]</scope>
    <source>
        <strain evidence="11">9H-4</strain>
    </source>
</reference>
<comment type="subcellular location">
    <subcellularLocation>
        <location evidence="1">Cell membrane</location>
        <topology evidence="1">Multi-pass membrane protein</topology>
    </subcellularLocation>
</comment>
<evidence type="ECO:0000256" key="2">
    <source>
        <dbReference type="ARBA" id="ARBA00022448"/>
    </source>
</evidence>
<keyword evidence="11" id="KW-1185">Reference proteome</keyword>
<organism evidence="10 11">
    <name type="scientific">Aeromicrobium choanae</name>
    <dbReference type="NCBI Taxonomy" id="1736691"/>
    <lineage>
        <taxon>Bacteria</taxon>
        <taxon>Bacillati</taxon>
        <taxon>Actinomycetota</taxon>
        <taxon>Actinomycetes</taxon>
        <taxon>Propionibacteriales</taxon>
        <taxon>Nocardioidaceae</taxon>
        <taxon>Aeromicrobium</taxon>
    </lineage>
</organism>
<evidence type="ECO:0000256" key="8">
    <source>
        <dbReference type="ARBA" id="ARBA00037998"/>
    </source>
</evidence>
<keyword evidence="4 9" id="KW-0812">Transmembrane</keyword>
<keyword evidence="6 9" id="KW-1133">Transmembrane helix</keyword>
<dbReference type="OrthoDB" id="9807115at2"/>
<evidence type="ECO:0000256" key="4">
    <source>
        <dbReference type="ARBA" id="ARBA00022692"/>
    </source>
</evidence>
<dbReference type="InterPro" id="IPR001851">
    <property type="entry name" value="ABC_transp_permease"/>
</dbReference>
<evidence type="ECO:0000256" key="3">
    <source>
        <dbReference type="ARBA" id="ARBA00022475"/>
    </source>
</evidence>
<evidence type="ECO:0000256" key="6">
    <source>
        <dbReference type="ARBA" id="ARBA00022989"/>
    </source>
</evidence>
<feature type="transmembrane region" description="Helical" evidence="9">
    <location>
        <begin position="149"/>
        <end position="166"/>
    </location>
</feature>
<feature type="transmembrane region" description="Helical" evidence="9">
    <location>
        <begin position="196"/>
        <end position="217"/>
    </location>
</feature>
<feature type="transmembrane region" description="Helical" evidence="9">
    <location>
        <begin position="34"/>
        <end position="54"/>
    </location>
</feature>
<name>A0A1T4YWR5_9ACTN</name>
<feature type="transmembrane region" description="Helical" evidence="9">
    <location>
        <begin position="66"/>
        <end position="89"/>
    </location>
</feature>
<evidence type="ECO:0000256" key="5">
    <source>
        <dbReference type="ARBA" id="ARBA00022970"/>
    </source>
</evidence>
<keyword evidence="2" id="KW-0813">Transport</keyword>
<keyword evidence="7 9" id="KW-0472">Membrane</keyword>
<feature type="transmembrane region" description="Helical" evidence="9">
    <location>
        <begin position="229"/>
        <end position="257"/>
    </location>
</feature>
<dbReference type="RefSeq" id="WP_078699317.1">
    <property type="nucleotide sequence ID" value="NZ_LT796768.1"/>
</dbReference>
<evidence type="ECO:0000256" key="9">
    <source>
        <dbReference type="SAM" id="Phobius"/>
    </source>
</evidence>